<gene>
    <name evidence="6" type="ORF">HPB51_028944</name>
</gene>
<comment type="subcellular location">
    <subcellularLocation>
        <location evidence="1">Membrane</location>
        <topology evidence="1">Multi-pass membrane protein</topology>
    </subcellularLocation>
</comment>
<evidence type="ECO:0008006" key="8">
    <source>
        <dbReference type="Google" id="ProtNLM"/>
    </source>
</evidence>
<evidence type="ECO:0000256" key="2">
    <source>
        <dbReference type="ARBA" id="ARBA00022692"/>
    </source>
</evidence>
<dbReference type="Proteomes" id="UP000821866">
    <property type="component" value="Unassembled WGS sequence"/>
</dbReference>
<dbReference type="InterPro" id="IPR018499">
    <property type="entry name" value="Tetraspanin/Peripherin"/>
</dbReference>
<evidence type="ECO:0000256" key="1">
    <source>
        <dbReference type="ARBA" id="ARBA00004141"/>
    </source>
</evidence>
<evidence type="ECO:0000256" key="3">
    <source>
        <dbReference type="ARBA" id="ARBA00022989"/>
    </source>
</evidence>
<evidence type="ECO:0000313" key="7">
    <source>
        <dbReference type="Proteomes" id="UP000821866"/>
    </source>
</evidence>
<dbReference type="Pfam" id="PF00335">
    <property type="entry name" value="Tetraspanin"/>
    <property type="match status" value="1"/>
</dbReference>
<proteinExistence type="predicted"/>
<sequence length="167" mass="18766">MKSVIKTTMSEKLVVHYRDSQDIHDLVDAIQRYLKCCGMTSRNFRDWNDNIYFHCDASDPSQERCSVPPSCCRPESTFTGILCGRSVLNLSDHEAWFRVHTGSCPDATNRYVKEHVMIIGGVCLVAVIVLAFIDMVTNTVIDEIDIIRKIYDHVNGAEAGVSCAFTT</sequence>
<feature type="transmembrane region" description="Helical" evidence="5">
    <location>
        <begin position="116"/>
        <end position="133"/>
    </location>
</feature>
<accession>A0A9J6CW35</accession>
<keyword evidence="4 5" id="KW-0472">Membrane</keyword>
<organism evidence="6 7">
    <name type="scientific">Rhipicephalus microplus</name>
    <name type="common">Cattle tick</name>
    <name type="synonym">Boophilus microplus</name>
    <dbReference type="NCBI Taxonomy" id="6941"/>
    <lineage>
        <taxon>Eukaryota</taxon>
        <taxon>Metazoa</taxon>
        <taxon>Ecdysozoa</taxon>
        <taxon>Arthropoda</taxon>
        <taxon>Chelicerata</taxon>
        <taxon>Arachnida</taxon>
        <taxon>Acari</taxon>
        <taxon>Parasitiformes</taxon>
        <taxon>Ixodida</taxon>
        <taxon>Ixodoidea</taxon>
        <taxon>Ixodidae</taxon>
        <taxon>Rhipicephalinae</taxon>
        <taxon>Rhipicephalus</taxon>
        <taxon>Boophilus</taxon>
    </lineage>
</organism>
<evidence type="ECO:0000313" key="6">
    <source>
        <dbReference type="EMBL" id="KAH7934689.1"/>
    </source>
</evidence>
<reference evidence="6" key="2">
    <citation type="submission" date="2021-09" db="EMBL/GenBank/DDBJ databases">
        <authorList>
            <person name="Jia N."/>
            <person name="Wang J."/>
            <person name="Shi W."/>
            <person name="Du L."/>
            <person name="Sun Y."/>
            <person name="Zhan W."/>
            <person name="Jiang J."/>
            <person name="Wang Q."/>
            <person name="Zhang B."/>
            <person name="Ji P."/>
            <person name="Sakyi L.B."/>
            <person name="Cui X."/>
            <person name="Yuan T."/>
            <person name="Jiang B."/>
            <person name="Yang W."/>
            <person name="Lam T.T.-Y."/>
            <person name="Chang Q."/>
            <person name="Ding S."/>
            <person name="Wang X."/>
            <person name="Zhu J."/>
            <person name="Ruan X."/>
            <person name="Zhao L."/>
            <person name="Wei J."/>
            <person name="Que T."/>
            <person name="Du C."/>
            <person name="Cheng J."/>
            <person name="Dai P."/>
            <person name="Han X."/>
            <person name="Huang E."/>
            <person name="Gao Y."/>
            <person name="Liu J."/>
            <person name="Shao H."/>
            <person name="Ye R."/>
            <person name="Li L."/>
            <person name="Wei W."/>
            <person name="Wang X."/>
            <person name="Wang C."/>
            <person name="Huo Q."/>
            <person name="Li W."/>
            <person name="Guo W."/>
            <person name="Chen H."/>
            <person name="Chen S."/>
            <person name="Zhou L."/>
            <person name="Zhou L."/>
            <person name="Ni X."/>
            <person name="Tian J."/>
            <person name="Zhou Y."/>
            <person name="Sheng Y."/>
            <person name="Liu T."/>
            <person name="Pan Y."/>
            <person name="Xia L."/>
            <person name="Li J."/>
            <person name="Zhao F."/>
            <person name="Cao W."/>
        </authorList>
    </citation>
    <scope>NUCLEOTIDE SEQUENCE</scope>
    <source>
        <strain evidence="6">Rmic-2018</strain>
        <tissue evidence="6">Larvae</tissue>
    </source>
</reference>
<name>A0A9J6CW35_RHIMP</name>
<keyword evidence="7" id="KW-1185">Reference proteome</keyword>
<keyword evidence="3 5" id="KW-1133">Transmembrane helix</keyword>
<reference evidence="6" key="1">
    <citation type="journal article" date="2020" name="Cell">
        <title>Large-Scale Comparative Analyses of Tick Genomes Elucidate Their Genetic Diversity and Vector Capacities.</title>
        <authorList>
            <consortium name="Tick Genome and Microbiome Consortium (TIGMIC)"/>
            <person name="Jia N."/>
            <person name="Wang J."/>
            <person name="Shi W."/>
            <person name="Du L."/>
            <person name="Sun Y."/>
            <person name="Zhan W."/>
            <person name="Jiang J.F."/>
            <person name="Wang Q."/>
            <person name="Zhang B."/>
            <person name="Ji P."/>
            <person name="Bell-Sakyi L."/>
            <person name="Cui X.M."/>
            <person name="Yuan T.T."/>
            <person name="Jiang B.G."/>
            <person name="Yang W.F."/>
            <person name="Lam T.T."/>
            <person name="Chang Q.C."/>
            <person name="Ding S.J."/>
            <person name="Wang X.J."/>
            <person name="Zhu J.G."/>
            <person name="Ruan X.D."/>
            <person name="Zhao L."/>
            <person name="Wei J.T."/>
            <person name="Ye R.Z."/>
            <person name="Que T.C."/>
            <person name="Du C.H."/>
            <person name="Zhou Y.H."/>
            <person name="Cheng J.X."/>
            <person name="Dai P.F."/>
            <person name="Guo W.B."/>
            <person name="Han X.H."/>
            <person name="Huang E.J."/>
            <person name="Li L.F."/>
            <person name="Wei W."/>
            <person name="Gao Y.C."/>
            <person name="Liu J.Z."/>
            <person name="Shao H.Z."/>
            <person name="Wang X."/>
            <person name="Wang C.C."/>
            <person name="Yang T.C."/>
            <person name="Huo Q.B."/>
            <person name="Li W."/>
            <person name="Chen H.Y."/>
            <person name="Chen S.E."/>
            <person name="Zhou L.G."/>
            <person name="Ni X.B."/>
            <person name="Tian J.H."/>
            <person name="Sheng Y."/>
            <person name="Liu T."/>
            <person name="Pan Y.S."/>
            <person name="Xia L.Y."/>
            <person name="Li J."/>
            <person name="Zhao F."/>
            <person name="Cao W.C."/>
        </authorList>
    </citation>
    <scope>NUCLEOTIDE SEQUENCE</scope>
    <source>
        <strain evidence="6">Rmic-2018</strain>
    </source>
</reference>
<dbReference type="AlphaFoldDB" id="A0A9J6CW35"/>
<dbReference type="EMBL" id="JABSTU010006039">
    <property type="protein sequence ID" value="KAH7934689.1"/>
    <property type="molecule type" value="Genomic_DNA"/>
</dbReference>
<dbReference type="Gene3D" id="1.10.1450.10">
    <property type="entry name" value="Tetraspanin"/>
    <property type="match status" value="1"/>
</dbReference>
<dbReference type="InterPro" id="IPR008952">
    <property type="entry name" value="Tetraspanin_EC2_sf"/>
</dbReference>
<protein>
    <recommendedName>
        <fullName evidence="8">Tetraspanin</fullName>
    </recommendedName>
</protein>
<comment type="caution">
    <text evidence="6">The sequence shown here is derived from an EMBL/GenBank/DDBJ whole genome shotgun (WGS) entry which is preliminary data.</text>
</comment>
<dbReference type="SUPFAM" id="SSF48652">
    <property type="entry name" value="Tetraspanin"/>
    <property type="match status" value="1"/>
</dbReference>
<keyword evidence="2 5" id="KW-0812">Transmembrane</keyword>
<dbReference type="GO" id="GO:0016020">
    <property type="term" value="C:membrane"/>
    <property type="evidence" value="ECO:0007669"/>
    <property type="project" value="UniProtKB-SubCell"/>
</dbReference>
<evidence type="ECO:0000256" key="4">
    <source>
        <dbReference type="ARBA" id="ARBA00023136"/>
    </source>
</evidence>
<evidence type="ECO:0000256" key="5">
    <source>
        <dbReference type="SAM" id="Phobius"/>
    </source>
</evidence>
<dbReference type="VEuPathDB" id="VectorBase:LOC119186920"/>